<dbReference type="SUPFAM" id="SSF51206">
    <property type="entry name" value="cAMP-binding domain-like"/>
    <property type="match status" value="1"/>
</dbReference>
<protein>
    <submittedName>
        <fullName evidence="2">Cyclic nucleotide-binding domain-containing protein</fullName>
    </submittedName>
</protein>
<dbReference type="InterPro" id="IPR018490">
    <property type="entry name" value="cNMP-bd_dom_sf"/>
</dbReference>
<dbReference type="Proteomes" id="UP000798808">
    <property type="component" value="Unassembled WGS sequence"/>
</dbReference>
<reference evidence="2 3" key="1">
    <citation type="submission" date="2019-02" db="EMBL/GenBank/DDBJ databases">
        <authorList>
            <person name="Goldberg S.R."/>
            <person name="Haltli B.A."/>
            <person name="Correa H."/>
            <person name="Russell K.G."/>
        </authorList>
    </citation>
    <scope>NUCLEOTIDE SEQUENCE [LARGE SCALE GENOMIC DNA]</scope>
    <source>
        <strain evidence="2 3">JCM 16186</strain>
    </source>
</reference>
<evidence type="ECO:0000313" key="3">
    <source>
        <dbReference type="Proteomes" id="UP000798808"/>
    </source>
</evidence>
<dbReference type="InterPro" id="IPR000595">
    <property type="entry name" value="cNMP-bd_dom"/>
</dbReference>
<organism evidence="2 3">
    <name type="scientific">Fulvivirga kasyanovii</name>
    <dbReference type="NCBI Taxonomy" id="396812"/>
    <lineage>
        <taxon>Bacteria</taxon>
        <taxon>Pseudomonadati</taxon>
        <taxon>Bacteroidota</taxon>
        <taxon>Cytophagia</taxon>
        <taxon>Cytophagales</taxon>
        <taxon>Fulvivirgaceae</taxon>
        <taxon>Fulvivirga</taxon>
    </lineage>
</organism>
<keyword evidence="3" id="KW-1185">Reference proteome</keyword>
<dbReference type="EMBL" id="SMLW01000598">
    <property type="protein sequence ID" value="MTI26795.1"/>
    <property type="molecule type" value="Genomic_DNA"/>
</dbReference>
<feature type="domain" description="Cyclic nucleotide-binding" evidence="1">
    <location>
        <begin position="1"/>
        <end position="105"/>
    </location>
</feature>
<comment type="caution">
    <text evidence="2">The sequence shown here is derived from an EMBL/GenBank/DDBJ whole genome shotgun (WGS) entry which is preliminary data.</text>
</comment>
<dbReference type="PROSITE" id="PS50042">
    <property type="entry name" value="CNMP_BINDING_3"/>
    <property type="match status" value="1"/>
</dbReference>
<dbReference type="Gene3D" id="2.60.120.10">
    <property type="entry name" value="Jelly Rolls"/>
    <property type="match status" value="1"/>
</dbReference>
<evidence type="ECO:0000259" key="1">
    <source>
        <dbReference type="PROSITE" id="PS50042"/>
    </source>
</evidence>
<dbReference type="InterPro" id="IPR014710">
    <property type="entry name" value="RmlC-like_jellyroll"/>
</dbReference>
<dbReference type="Pfam" id="PF00027">
    <property type="entry name" value="cNMP_binding"/>
    <property type="match status" value="1"/>
</dbReference>
<gene>
    <name evidence="2" type="ORF">E1163_17705</name>
</gene>
<dbReference type="CDD" id="cd00038">
    <property type="entry name" value="CAP_ED"/>
    <property type="match status" value="1"/>
</dbReference>
<proteinExistence type="predicted"/>
<sequence>MHERKYVQDEVVFFRNDPSHALYLLKKGEVSLNIDVNEDFESLTRVHAGVALGESCLLKDAKRLLNAFVSSETAEFYVIPQDNIFDIFENNTRVKVKMLESLAEIYNEYNSNLFKAYKSSLGFFNLSQVYRG</sequence>
<name>A0ABW9RUU0_9BACT</name>
<accession>A0ABW9RUU0</accession>
<evidence type="ECO:0000313" key="2">
    <source>
        <dbReference type="EMBL" id="MTI26795.1"/>
    </source>
</evidence>